<name>A0ABS8EGM6_9ACTN</name>
<proteinExistence type="predicted"/>
<dbReference type="Proteomes" id="UP001520654">
    <property type="component" value="Unassembled WGS sequence"/>
</dbReference>
<feature type="chain" id="PRO_5046348188" evidence="1">
    <location>
        <begin position="40"/>
        <end position="61"/>
    </location>
</feature>
<evidence type="ECO:0000256" key="1">
    <source>
        <dbReference type="SAM" id="SignalP"/>
    </source>
</evidence>
<keyword evidence="3" id="KW-1185">Reference proteome</keyword>
<dbReference type="EMBL" id="JAINUL010000001">
    <property type="protein sequence ID" value="MCC0100233.1"/>
    <property type="molecule type" value="Genomic_DNA"/>
</dbReference>
<evidence type="ECO:0000313" key="2">
    <source>
        <dbReference type="EMBL" id="MCC0100233.1"/>
    </source>
</evidence>
<protein>
    <submittedName>
        <fullName evidence="2">Uncharacterized protein</fullName>
    </submittedName>
</protein>
<evidence type="ECO:0000313" key="3">
    <source>
        <dbReference type="Proteomes" id="UP001520654"/>
    </source>
</evidence>
<gene>
    <name evidence="2" type="ORF">K7B10_36745</name>
</gene>
<organism evidence="2 3">
    <name type="scientific">Streptomyces flavotricini</name>
    <dbReference type="NCBI Taxonomy" id="66888"/>
    <lineage>
        <taxon>Bacteria</taxon>
        <taxon>Bacillati</taxon>
        <taxon>Actinomycetota</taxon>
        <taxon>Actinomycetes</taxon>
        <taxon>Kitasatosporales</taxon>
        <taxon>Streptomycetaceae</taxon>
        <taxon>Streptomyces</taxon>
    </lineage>
</organism>
<comment type="caution">
    <text evidence="2">The sequence shown here is derived from an EMBL/GenBank/DDBJ whole genome shotgun (WGS) entry which is preliminary data.</text>
</comment>
<accession>A0ABS8EGM6</accession>
<dbReference type="RefSeq" id="WP_229343596.1">
    <property type="nucleotide sequence ID" value="NZ_JAINUL010000001.1"/>
</dbReference>
<feature type="signal peptide" evidence="1">
    <location>
        <begin position="1"/>
        <end position="39"/>
    </location>
</feature>
<sequence length="61" mass="6584">MDTIAHSFKNPAEKAMRRGVLLLLATLSLVFLGAVSAHADDLGAEQPTQPVVDTRDVHDWG</sequence>
<keyword evidence="1" id="KW-0732">Signal</keyword>
<reference evidence="2 3" key="1">
    <citation type="submission" date="2021-08" db="EMBL/GenBank/DDBJ databases">
        <title>Genomic Architecture of Streptomyces flavotricini NGL1 and Streptomyces erythrochromogenes HMS4 With Differential Plant Beneficial attributes and laccase production capabilities.</title>
        <authorList>
            <person name="Salwan R."/>
            <person name="Kaur R."/>
            <person name="Sharma V."/>
        </authorList>
    </citation>
    <scope>NUCLEOTIDE SEQUENCE [LARGE SCALE GENOMIC DNA]</scope>
    <source>
        <strain evidence="2 3">NGL1</strain>
    </source>
</reference>